<dbReference type="Pfam" id="PF00205">
    <property type="entry name" value="TPP_enzyme_M"/>
    <property type="match status" value="1"/>
</dbReference>
<evidence type="ECO:0000313" key="8">
    <source>
        <dbReference type="Proteomes" id="UP000030361"/>
    </source>
</evidence>
<dbReference type="PANTHER" id="PTHR42981">
    <property type="entry name" value="PYRUVATE DEHYDROGENASE [UBIQUINONE]"/>
    <property type="match status" value="1"/>
</dbReference>
<gene>
    <name evidence="7" type="ORF">PL11_000160</name>
</gene>
<dbReference type="Gene3D" id="3.40.50.970">
    <property type="match status" value="2"/>
</dbReference>
<name>A0A1S6QFU0_9LACO</name>
<evidence type="ECO:0000256" key="3">
    <source>
        <dbReference type="RuleBase" id="RU362132"/>
    </source>
</evidence>
<dbReference type="GO" id="GO:0000287">
    <property type="term" value="F:magnesium ion binding"/>
    <property type="evidence" value="ECO:0007669"/>
    <property type="project" value="InterPro"/>
</dbReference>
<dbReference type="Pfam" id="PF02776">
    <property type="entry name" value="TPP_enzyme_N"/>
    <property type="match status" value="1"/>
</dbReference>
<dbReference type="PANTHER" id="PTHR42981:SF2">
    <property type="entry name" value="PYRUVATE DEHYDROGENASE [UBIQUINONE]"/>
    <property type="match status" value="1"/>
</dbReference>
<protein>
    <submittedName>
        <fullName evidence="7">Pyruvate oxidase</fullName>
    </submittedName>
</protein>
<dbReference type="InterPro" id="IPR012001">
    <property type="entry name" value="Thiamin_PyroP_enz_TPP-bd_dom"/>
</dbReference>
<dbReference type="EMBL" id="CP018906">
    <property type="protein sequence ID" value="AQW20472.1"/>
    <property type="molecule type" value="Genomic_DNA"/>
</dbReference>
<dbReference type="Proteomes" id="UP000030361">
    <property type="component" value="Chromosome"/>
</dbReference>
<evidence type="ECO:0000259" key="5">
    <source>
        <dbReference type="Pfam" id="PF02775"/>
    </source>
</evidence>
<proteinExistence type="inferred from homology"/>
<dbReference type="InterPro" id="IPR011766">
    <property type="entry name" value="TPP_enzyme_TPP-bd"/>
</dbReference>
<dbReference type="SUPFAM" id="SSF52467">
    <property type="entry name" value="DHS-like NAD/FAD-binding domain"/>
    <property type="match status" value="1"/>
</dbReference>
<keyword evidence="2 3" id="KW-0786">Thiamine pyrophosphate</keyword>
<dbReference type="AlphaFoldDB" id="A0A1S6QFU0"/>
<dbReference type="eggNOG" id="COG0028">
    <property type="taxonomic scope" value="Bacteria"/>
</dbReference>
<accession>A0A1S6QFU0</accession>
<dbReference type="OrthoDB" id="4494979at2"/>
<feature type="domain" description="Thiamine pyrophosphate enzyme N-terminal TPP-binding" evidence="6">
    <location>
        <begin position="4"/>
        <end position="120"/>
    </location>
</feature>
<feature type="domain" description="Thiamine pyrophosphate enzyme TPP-binding" evidence="5">
    <location>
        <begin position="382"/>
        <end position="532"/>
    </location>
</feature>
<dbReference type="KEGG" id="lcu:PL11_000160"/>
<evidence type="ECO:0000313" key="7">
    <source>
        <dbReference type="EMBL" id="AQW20472.1"/>
    </source>
</evidence>
<evidence type="ECO:0000256" key="2">
    <source>
        <dbReference type="ARBA" id="ARBA00023052"/>
    </source>
</evidence>
<feature type="domain" description="Thiamine pyrophosphate enzyme central" evidence="4">
    <location>
        <begin position="195"/>
        <end position="322"/>
    </location>
</feature>
<dbReference type="CDD" id="cd02014">
    <property type="entry name" value="TPP_POX"/>
    <property type="match status" value="1"/>
</dbReference>
<evidence type="ECO:0000256" key="1">
    <source>
        <dbReference type="ARBA" id="ARBA00007812"/>
    </source>
</evidence>
<dbReference type="InterPro" id="IPR029061">
    <property type="entry name" value="THDP-binding"/>
</dbReference>
<dbReference type="InterPro" id="IPR047211">
    <property type="entry name" value="POXB-like"/>
</dbReference>
<dbReference type="InterPro" id="IPR047210">
    <property type="entry name" value="TPP_PYR_POXB-like"/>
</dbReference>
<dbReference type="GO" id="GO:0003824">
    <property type="term" value="F:catalytic activity"/>
    <property type="evidence" value="ECO:0007669"/>
    <property type="project" value="InterPro"/>
</dbReference>
<keyword evidence="7" id="KW-0670">Pyruvate</keyword>
<dbReference type="GO" id="GO:0030976">
    <property type="term" value="F:thiamine pyrophosphate binding"/>
    <property type="evidence" value="ECO:0007669"/>
    <property type="project" value="InterPro"/>
</dbReference>
<reference evidence="7 8" key="1">
    <citation type="journal article" date="2015" name="Genome Announc.">
        <title>Genome Sequence of Lactobacillus curieae CCTCC M 2011381T, a Novel Producer of Gamma-aminobutyric Acid.</title>
        <authorList>
            <person name="Wang Y."/>
            <person name="Wang Y."/>
            <person name="Lang C."/>
            <person name="Wei D."/>
            <person name="Xu P."/>
            <person name="Xie J."/>
        </authorList>
    </citation>
    <scope>NUCLEOTIDE SEQUENCE [LARGE SCALE GENOMIC DNA]</scope>
    <source>
        <strain evidence="7 8">CCTCC M 2011381</strain>
    </source>
</reference>
<keyword evidence="8" id="KW-1185">Reference proteome</keyword>
<dbReference type="InterPro" id="IPR000399">
    <property type="entry name" value="TPP-bd_CS"/>
</dbReference>
<dbReference type="Gene3D" id="3.40.50.1220">
    <property type="entry name" value="TPP-binding domain"/>
    <property type="match status" value="1"/>
</dbReference>
<dbReference type="Pfam" id="PF02775">
    <property type="entry name" value="TPP_enzyme_C"/>
    <property type="match status" value="1"/>
</dbReference>
<evidence type="ECO:0000259" key="4">
    <source>
        <dbReference type="Pfam" id="PF00205"/>
    </source>
</evidence>
<dbReference type="InterPro" id="IPR012000">
    <property type="entry name" value="Thiamin_PyroP_enz_cen_dom"/>
</dbReference>
<dbReference type="SUPFAM" id="SSF52518">
    <property type="entry name" value="Thiamin diphosphate-binding fold (THDP-binding)"/>
    <property type="match status" value="2"/>
</dbReference>
<dbReference type="PROSITE" id="PS00187">
    <property type="entry name" value="TPP_ENZYMES"/>
    <property type="match status" value="1"/>
</dbReference>
<dbReference type="CDD" id="cd07039">
    <property type="entry name" value="TPP_PYR_POX"/>
    <property type="match status" value="1"/>
</dbReference>
<dbReference type="InterPro" id="IPR047212">
    <property type="entry name" value="TPP_POXB-like"/>
</dbReference>
<dbReference type="InterPro" id="IPR029035">
    <property type="entry name" value="DHS-like_NAD/FAD-binding_dom"/>
</dbReference>
<comment type="similarity">
    <text evidence="1 3">Belongs to the TPP enzyme family.</text>
</comment>
<organism evidence="7 8">
    <name type="scientific">Lentilactobacillus curieae</name>
    <dbReference type="NCBI Taxonomy" id="1138822"/>
    <lineage>
        <taxon>Bacteria</taxon>
        <taxon>Bacillati</taxon>
        <taxon>Bacillota</taxon>
        <taxon>Bacilli</taxon>
        <taxon>Lactobacillales</taxon>
        <taxon>Lactobacillaceae</taxon>
        <taxon>Lentilactobacillus</taxon>
    </lineage>
</organism>
<sequence>MAKMRAGQALAKVLESWDVDHIYGITADSINNTVDGLYEERDQIKYIQVRHEEVGALAATADAKLTGKVGVSFGSAGPGATHLFNGLYDAKMDHAPVVAIIGQSATPIMNTFFFQEMDQDPMFADLTDFHKQATNPEQIPYIMDQAIRYAYEHKAPAIVIIPDNLSAEEIDFEPFKSAEVVNAVAEEVIDDKAVSDVYELLKNAKHPVLWAGLGMKDARKEIVEFSEKFSVPVLSTAPATGVMPTDHPNFMGSRGRLGTKPAFEVTQVADLIILAGTNYPFSRFLPAGIKFVQINNSIADLGKQRDVDLAVLADGKKFFQALNQKGEAVPTTPFLKAAQEDKRNWDAWLDKVADDDSEGLAPEAVIRAIKENSTDDSVFGLDVGNNLMWSIRQLPFNKNQKLSMSAWFGTMGYGLPAAIAGKLSFPDSQVFNIAGDGGFSMVMQDLLTQVQYDMPIINVVLENKAYGFIQHEKIQASQEPYGINFIGADWAGFADSMGAIGLKVTDRKSLADAFAKINELQKSGNKKPILIDAKVKNVDPADTSFMPIDPTQFDKETIEGYNKASNLFDQPALQDLLDE</sequence>
<evidence type="ECO:0000259" key="6">
    <source>
        <dbReference type="Pfam" id="PF02776"/>
    </source>
</evidence>
<dbReference type="RefSeq" id="WP_035166845.1">
    <property type="nucleotide sequence ID" value="NZ_CP018906.1"/>
</dbReference>